<accession>A0AAC9NTZ2</accession>
<keyword evidence="7" id="KW-0413">Isomerase</keyword>
<dbReference type="GO" id="GO:0000725">
    <property type="term" value="P:recombinational repair"/>
    <property type="evidence" value="ECO:0007669"/>
    <property type="project" value="TreeGrafter"/>
</dbReference>
<evidence type="ECO:0000256" key="5">
    <source>
        <dbReference type="ARBA" id="ARBA00022840"/>
    </source>
</evidence>
<evidence type="ECO:0000259" key="13">
    <source>
        <dbReference type="PROSITE" id="PS51198"/>
    </source>
</evidence>
<keyword evidence="4 12" id="KW-0347">Helicase</keyword>
<name>A0AAC9NTZ2_9ALTE</name>
<proteinExistence type="inferred from homology"/>
<keyword evidence="15" id="KW-0614">Plasmid</keyword>
<evidence type="ECO:0000256" key="2">
    <source>
        <dbReference type="ARBA" id="ARBA00022741"/>
    </source>
</evidence>
<dbReference type="RefSeq" id="WP_071961089.1">
    <property type="nucleotide sequence ID" value="NZ_CP018025.1"/>
</dbReference>
<evidence type="ECO:0000256" key="8">
    <source>
        <dbReference type="ARBA" id="ARBA00034617"/>
    </source>
</evidence>
<reference evidence="15 16" key="1">
    <citation type="submission" date="2016-11" db="EMBL/GenBank/DDBJ databases">
        <title>Networking in microbes: conjugative elements and plasmids in the genus Alteromonas.</title>
        <authorList>
            <person name="Lopez-Perez M."/>
            <person name="Ramon-Marco N."/>
            <person name="Rodriguez-Valera F."/>
        </authorList>
    </citation>
    <scope>NUCLEOTIDE SEQUENCE [LARGE SCALE GENOMIC DNA]</scope>
    <source>
        <strain evidence="15 16">CP48</strain>
        <plasmid evidence="16">pamcp48-600</plasmid>
    </source>
</reference>
<evidence type="ECO:0000256" key="12">
    <source>
        <dbReference type="PROSITE-ProRule" id="PRU00560"/>
    </source>
</evidence>
<keyword evidence="5 12" id="KW-0067">ATP-binding</keyword>
<dbReference type="SUPFAM" id="SSF52540">
    <property type="entry name" value="P-loop containing nucleoside triphosphate hydrolases"/>
    <property type="match status" value="1"/>
</dbReference>
<dbReference type="EC" id="5.6.2.4" evidence="9"/>
<dbReference type="Gene3D" id="3.40.50.300">
    <property type="entry name" value="P-loop containing nucleotide triphosphate hydrolases"/>
    <property type="match status" value="2"/>
</dbReference>
<keyword evidence="3 12" id="KW-0378">Hydrolase</keyword>
<dbReference type="PANTHER" id="PTHR11070">
    <property type="entry name" value="UVRD / RECB / PCRA DNA HELICASE FAMILY MEMBER"/>
    <property type="match status" value="1"/>
</dbReference>
<evidence type="ECO:0000313" key="15">
    <source>
        <dbReference type="EMBL" id="APD92464.1"/>
    </source>
</evidence>
<comment type="similarity">
    <text evidence="1">Belongs to the helicase family. UvrD subfamily.</text>
</comment>
<comment type="catalytic activity">
    <reaction evidence="8">
        <text>Couples ATP hydrolysis with the unwinding of duplex DNA by translocating in the 3'-5' direction.</text>
        <dbReference type="EC" id="5.6.2.4"/>
    </reaction>
</comment>
<keyword evidence="6" id="KW-0238">DNA-binding</keyword>
<dbReference type="InterPro" id="IPR014017">
    <property type="entry name" value="DNA_helicase_UvrD-like_C"/>
</dbReference>
<sequence>MFAIFLPIKAGALNTLNLKAFNPEQFEAVTLSHDSNKIRNILLVAGAGSGKTRVIVHRIAYLIKHFKVAPRNILALTFTKKAALEMKSRTMSLLGAKKPVKMTTFHSLSADLLRSFGSTPVEIIDDNDKNKILRVLIKEKDAGEVIKLKAFNRWLDYHRSKCIDPEERLQNESATVSAYRDLAKGYRLTKAKMGQGVFDFDDLLEKVVTLLESNPRLVKTIHNRWRYILVDEYQDTNRIQFKFLNLLTGDRTQLMQVGDEDQLIYSWRGAEIEHILATFEASKKDKLTKCIVLDKNYRCSSNILKLANAIISQNVERSGKSLKAQKTNEHPVVIKQYSDCSSEAADIASQVRRWHDKGIKYRDMAVLFRVNRLSKSLESALISEGVPYTLANGVALFDTKESQLLLALLRFTERPSETFFIRDIFSFIKYGLGPATIDREDVKRQENGKDWVSHLMADPALMKKDRIHELVTIYKGAKERLDKGDLLGAAQHWFYKWDLLQFFKDDSKENRTDTILQLFEILSSYEHDASLRNLKPTVLDFQETRLLNDALMSDESDDALNLMTIHKAKGLEFECGTIMGIQDGVFPTNPDEIAEDVEEDLRLANVAITRFKTELIITRASFRKGFQHCSSYSSIIDSHLDKLLKGGNALYIDANVIDYERELDLI</sequence>
<evidence type="ECO:0000256" key="6">
    <source>
        <dbReference type="ARBA" id="ARBA00023125"/>
    </source>
</evidence>
<evidence type="ECO:0000313" key="16">
    <source>
        <dbReference type="Proteomes" id="UP000182101"/>
    </source>
</evidence>
<evidence type="ECO:0000256" key="7">
    <source>
        <dbReference type="ARBA" id="ARBA00023235"/>
    </source>
</evidence>
<dbReference type="PANTHER" id="PTHR11070:SF2">
    <property type="entry name" value="ATP-DEPENDENT DNA HELICASE SRS2"/>
    <property type="match status" value="1"/>
</dbReference>
<dbReference type="PROSITE" id="PS51198">
    <property type="entry name" value="UVRD_HELICASE_ATP_BIND"/>
    <property type="match status" value="1"/>
</dbReference>
<dbReference type="Gene3D" id="1.10.10.160">
    <property type="match status" value="1"/>
</dbReference>
<dbReference type="GO" id="GO:0016787">
    <property type="term" value="F:hydrolase activity"/>
    <property type="evidence" value="ECO:0007669"/>
    <property type="project" value="UniProtKB-UniRule"/>
</dbReference>
<dbReference type="EMBL" id="CP018025">
    <property type="protein sequence ID" value="APD92464.1"/>
    <property type="molecule type" value="Genomic_DNA"/>
</dbReference>
<feature type="domain" description="UvrD-like helicase ATP-binding" evidence="13">
    <location>
        <begin position="24"/>
        <end position="300"/>
    </location>
</feature>
<evidence type="ECO:0000256" key="10">
    <source>
        <dbReference type="ARBA" id="ARBA00034923"/>
    </source>
</evidence>
<dbReference type="Gene3D" id="1.10.486.10">
    <property type="entry name" value="PCRA, domain 4"/>
    <property type="match status" value="1"/>
</dbReference>
<evidence type="ECO:0000256" key="1">
    <source>
        <dbReference type="ARBA" id="ARBA00009922"/>
    </source>
</evidence>
<gene>
    <name evidence="15" type="ORF">BM524_21415</name>
</gene>
<comment type="catalytic activity">
    <reaction evidence="11">
        <text>ATP + H2O = ADP + phosphate + H(+)</text>
        <dbReference type="Rhea" id="RHEA:13065"/>
        <dbReference type="ChEBI" id="CHEBI:15377"/>
        <dbReference type="ChEBI" id="CHEBI:15378"/>
        <dbReference type="ChEBI" id="CHEBI:30616"/>
        <dbReference type="ChEBI" id="CHEBI:43474"/>
        <dbReference type="ChEBI" id="CHEBI:456216"/>
        <dbReference type="EC" id="5.6.2.4"/>
    </reaction>
</comment>
<dbReference type="AlphaFoldDB" id="A0AAC9NTZ2"/>
<evidence type="ECO:0000256" key="4">
    <source>
        <dbReference type="ARBA" id="ARBA00022806"/>
    </source>
</evidence>
<feature type="domain" description="UvrD-like helicase C-terminal" evidence="14">
    <location>
        <begin position="301"/>
        <end position="570"/>
    </location>
</feature>
<dbReference type="GO" id="GO:0043138">
    <property type="term" value="F:3'-5' DNA helicase activity"/>
    <property type="evidence" value="ECO:0007669"/>
    <property type="project" value="UniProtKB-EC"/>
</dbReference>
<dbReference type="PROSITE" id="PS51217">
    <property type="entry name" value="UVRD_HELICASE_CTER"/>
    <property type="match status" value="1"/>
</dbReference>
<protein>
    <recommendedName>
        <fullName evidence="9">DNA 3'-5' helicase</fullName>
        <ecNumber evidence="9">5.6.2.4</ecNumber>
    </recommendedName>
    <alternativeName>
        <fullName evidence="10">DNA 3'-5' helicase II</fullName>
    </alternativeName>
</protein>
<dbReference type="InterPro" id="IPR013986">
    <property type="entry name" value="DExx_box_DNA_helicase_dom_sf"/>
</dbReference>
<evidence type="ECO:0000256" key="9">
    <source>
        <dbReference type="ARBA" id="ARBA00034808"/>
    </source>
</evidence>
<organism evidence="15 16">
    <name type="scientific">Alteromonas mediterranea</name>
    <dbReference type="NCBI Taxonomy" id="314275"/>
    <lineage>
        <taxon>Bacteria</taxon>
        <taxon>Pseudomonadati</taxon>
        <taxon>Pseudomonadota</taxon>
        <taxon>Gammaproteobacteria</taxon>
        <taxon>Alteromonadales</taxon>
        <taxon>Alteromonadaceae</taxon>
        <taxon>Alteromonas/Salinimonas group</taxon>
        <taxon>Alteromonas</taxon>
    </lineage>
</organism>
<dbReference type="InterPro" id="IPR000212">
    <property type="entry name" value="DNA_helicase_UvrD/REP"/>
</dbReference>
<dbReference type="InterPro" id="IPR027417">
    <property type="entry name" value="P-loop_NTPase"/>
</dbReference>
<dbReference type="Pfam" id="PF13361">
    <property type="entry name" value="UvrD_C"/>
    <property type="match status" value="1"/>
</dbReference>
<dbReference type="CDD" id="cd17932">
    <property type="entry name" value="DEXQc_UvrD"/>
    <property type="match status" value="1"/>
</dbReference>
<dbReference type="Pfam" id="PF00580">
    <property type="entry name" value="UvrD-helicase"/>
    <property type="match status" value="1"/>
</dbReference>
<dbReference type="GO" id="GO:0005524">
    <property type="term" value="F:ATP binding"/>
    <property type="evidence" value="ECO:0007669"/>
    <property type="project" value="UniProtKB-UniRule"/>
</dbReference>
<evidence type="ECO:0000256" key="3">
    <source>
        <dbReference type="ARBA" id="ARBA00022801"/>
    </source>
</evidence>
<dbReference type="Proteomes" id="UP000182101">
    <property type="component" value="Plasmid pAMCP48-600"/>
</dbReference>
<dbReference type="InterPro" id="IPR014016">
    <property type="entry name" value="UvrD-like_ATP-bd"/>
</dbReference>
<evidence type="ECO:0000256" key="11">
    <source>
        <dbReference type="ARBA" id="ARBA00048988"/>
    </source>
</evidence>
<keyword evidence="2 12" id="KW-0547">Nucleotide-binding</keyword>
<feature type="binding site" evidence="12">
    <location>
        <begin position="45"/>
        <end position="52"/>
    </location>
    <ligand>
        <name>ATP</name>
        <dbReference type="ChEBI" id="CHEBI:30616"/>
    </ligand>
</feature>
<geneLocation type="plasmid" evidence="16">
    <name>pamcp48-600</name>
</geneLocation>
<dbReference type="GO" id="GO:0003677">
    <property type="term" value="F:DNA binding"/>
    <property type="evidence" value="ECO:0007669"/>
    <property type="project" value="UniProtKB-KW"/>
</dbReference>
<evidence type="ECO:0000259" key="14">
    <source>
        <dbReference type="PROSITE" id="PS51217"/>
    </source>
</evidence>